<dbReference type="EMBL" id="JAUFQS010000005">
    <property type="protein sequence ID" value="MDN3687415.1"/>
    <property type="molecule type" value="Genomic_DNA"/>
</dbReference>
<comment type="caution">
    <text evidence="1">The sequence shown here is derived from an EMBL/GenBank/DDBJ whole genome shotgun (WGS) entry which is preliminary data.</text>
</comment>
<organism evidence="1 2">
    <name type="scientific">Cyclobacterium jeungdonense</name>
    <dbReference type="NCBI Taxonomy" id="708087"/>
    <lineage>
        <taxon>Bacteria</taxon>
        <taxon>Pseudomonadati</taxon>
        <taxon>Bacteroidota</taxon>
        <taxon>Cytophagia</taxon>
        <taxon>Cytophagales</taxon>
        <taxon>Cyclobacteriaceae</taxon>
        <taxon>Cyclobacterium</taxon>
    </lineage>
</organism>
<accession>A0ABT8C3P5</accession>
<protein>
    <submittedName>
        <fullName evidence="1">Uncharacterized protein</fullName>
    </submittedName>
</protein>
<reference evidence="2" key="1">
    <citation type="journal article" date="2019" name="Int. J. Syst. Evol. Microbiol.">
        <title>The Global Catalogue of Microorganisms (GCM) 10K type strain sequencing project: providing services to taxonomists for standard genome sequencing and annotation.</title>
        <authorList>
            <consortium name="The Broad Institute Genomics Platform"/>
            <consortium name="The Broad Institute Genome Sequencing Center for Infectious Disease"/>
            <person name="Wu L."/>
            <person name="Ma J."/>
        </authorList>
    </citation>
    <scope>NUCLEOTIDE SEQUENCE [LARGE SCALE GENOMIC DNA]</scope>
    <source>
        <strain evidence="2">CECT 7706</strain>
    </source>
</reference>
<proteinExistence type="predicted"/>
<gene>
    <name evidence="1" type="ORF">QWZ15_06225</name>
</gene>
<keyword evidence="2" id="KW-1185">Reference proteome</keyword>
<evidence type="ECO:0000313" key="1">
    <source>
        <dbReference type="EMBL" id="MDN3687415.1"/>
    </source>
</evidence>
<dbReference type="Proteomes" id="UP001236663">
    <property type="component" value="Unassembled WGS sequence"/>
</dbReference>
<evidence type="ECO:0000313" key="2">
    <source>
        <dbReference type="Proteomes" id="UP001236663"/>
    </source>
</evidence>
<sequence>MMKKQTVVLLTVPFFLNAQYYEVREVVFENDEVVDEFFEKNHQKAVQWNGMRKTQMEQQMKSPVYKIERQGEELAVWQVQGEKERGPMVFKQMDDSDVFELKREG</sequence>
<name>A0ABT8C3P5_9BACT</name>
<dbReference type="RefSeq" id="WP_163386679.1">
    <property type="nucleotide sequence ID" value="NZ_JAUFQS010000005.1"/>
</dbReference>